<dbReference type="PRINTS" id="PR00092">
    <property type="entry name" value="TYROSINASE"/>
</dbReference>
<keyword evidence="1" id="KW-0479">Metal-binding</keyword>
<gene>
    <name evidence="5" type="ORF">AYI68_g3563</name>
</gene>
<comment type="caution">
    <text evidence="5">The sequence shown here is derived from an EMBL/GenBank/DDBJ whole genome shotgun (WGS) entry which is preliminary data.</text>
</comment>
<keyword evidence="3" id="KW-0732">Signal</keyword>
<dbReference type="InterPro" id="IPR050316">
    <property type="entry name" value="Tyrosinase/Hemocyanin"/>
</dbReference>
<dbReference type="AlphaFoldDB" id="A0A1R0GZJ6"/>
<dbReference type="STRING" id="133383.A0A1R0GZJ6"/>
<dbReference type="EMBL" id="LSSL01001652">
    <property type="protein sequence ID" value="OLY82319.1"/>
    <property type="molecule type" value="Genomic_DNA"/>
</dbReference>
<dbReference type="OrthoDB" id="6132182at2759"/>
<feature type="domain" description="Tyrosinase copper-binding" evidence="4">
    <location>
        <begin position="71"/>
        <end position="88"/>
    </location>
</feature>
<reference evidence="5 6" key="1">
    <citation type="journal article" date="2016" name="Mol. Biol. Evol.">
        <title>Genome-Wide Survey of Gut Fungi (Harpellales) Reveals the First Horizontally Transferred Ubiquitin Gene from a Mosquito Host.</title>
        <authorList>
            <person name="Wang Y."/>
            <person name="White M.M."/>
            <person name="Kvist S."/>
            <person name="Moncalvo J.M."/>
        </authorList>
    </citation>
    <scope>NUCLEOTIDE SEQUENCE [LARGE SCALE GENOMIC DNA]</scope>
    <source>
        <strain evidence="5 6">ALG-7-W6</strain>
    </source>
</reference>
<protein>
    <submittedName>
        <fullName evidence="5">Tyrosinase</fullName>
    </submittedName>
</protein>
<feature type="chain" id="PRO_5013136414" evidence="3">
    <location>
        <begin position="21"/>
        <end position="442"/>
    </location>
</feature>
<evidence type="ECO:0000256" key="3">
    <source>
        <dbReference type="SAM" id="SignalP"/>
    </source>
</evidence>
<dbReference type="Pfam" id="PF00264">
    <property type="entry name" value="Tyrosinase"/>
    <property type="match status" value="1"/>
</dbReference>
<evidence type="ECO:0000256" key="2">
    <source>
        <dbReference type="ARBA" id="ARBA00023008"/>
    </source>
</evidence>
<dbReference type="Proteomes" id="UP000187455">
    <property type="component" value="Unassembled WGS sequence"/>
</dbReference>
<dbReference type="Gene3D" id="1.10.1280.10">
    <property type="entry name" value="Di-copper center containing domain from catechol oxidase"/>
    <property type="match status" value="1"/>
</dbReference>
<dbReference type="PANTHER" id="PTHR11474">
    <property type="entry name" value="TYROSINASE FAMILY MEMBER"/>
    <property type="match status" value="1"/>
</dbReference>
<organism evidence="5 6">
    <name type="scientific">Smittium mucronatum</name>
    <dbReference type="NCBI Taxonomy" id="133383"/>
    <lineage>
        <taxon>Eukaryota</taxon>
        <taxon>Fungi</taxon>
        <taxon>Fungi incertae sedis</taxon>
        <taxon>Zoopagomycota</taxon>
        <taxon>Kickxellomycotina</taxon>
        <taxon>Harpellomycetes</taxon>
        <taxon>Harpellales</taxon>
        <taxon>Legeriomycetaceae</taxon>
        <taxon>Smittium</taxon>
    </lineage>
</organism>
<evidence type="ECO:0000256" key="1">
    <source>
        <dbReference type="ARBA" id="ARBA00022723"/>
    </source>
</evidence>
<dbReference type="PANTHER" id="PTHR11474:SF126">
    <property type="entry name" value="TYROSINASE-LIKE PROTEIN TYR-1-RELATED"/>
    <property type="match status" value="1"/>
</dbReference>
<accession>A0A1R0GZJ6</accession>
<dbReference type="InterPro" id="IPR002227">
    <property type="entry name" value="Tyrosinase_Cu-bd"/>
</dbReference>
<evidence type="ECO:0000259" key="4">
    <source>
        <dbReference type="PROSITE" id="PS00497"/>
    </source>
</evidence>
<evidence type="ECO:0000313" key="5">
    <source>
        <dbReference type="EMBL" id="OLY82319.1"/>
    </source>
</evidence>
<dbReference type="GO" id="GO:0046872">
    <property type="term" value="F:metal ion binding"/>
    <property type="evidence" value="ECO:0007669"/>
    <property type="project" value="UniProtKB-KW"/>
</dbReference>
<sequence>MKLSFISIFWLGILIDNVNSQKCSKISVRKEVRSLSQNEWKIYVSTMKEMHRLGWLNRFAIIHSKYFRDVHGTKEFLPWHRRFLVEFENTARSINPSYVQPYWDSSIDFKNPASSKVLSSSMIGGNGKGDDMCVGDGLQKGWINEYPERRCLRRNYNNKDSLKPFISPESVSSDIQLSSTFKEFSSRIESGVHNQVHSSVGGDMGQGQSPLDLLFMLHHANIDRIWWIYQNAKKSNMLSYSGNLDEKITFYNYEISTLMKLGEGYLCYSYTRSPVLNRRQDGFSTNKTDIYSVLQVPEMSLATGVSKNNLERFFPDLISGNPSPNSIDMPNTVSQGALDYIKSRKNLVNNKSGINNSTNSVGTNEATASIQNSLISDLNSDNYGNPNIKNISNRPKMPYPEMVSDEMAKHHLLDLDFYHSYYEEKRALVDALNADGYVSPYI</sequence>
<dbReference type="SUPFAM" id="SSF48056">
    <property type="entry name" value="Di-copper centre-containing domain"/>
    <property type="match status" value="1"/>
</dbReference>
<dbReference type="InterPro" id="IPR008922">
    <property type="entry name" value="Di-copper_centre_dom_sf"/>
</dbReference>
<keyword evidence="6" id="KW-1185">Reference proteome</keyword>
<proteinExistence type="predicted"/>
<keyword evidence="2" id="KW-0186">Copper</keyword>
<dbReference type="PROSITE" id="PS00497">
    <property type="entry name" value="TYROSINASE_1"/>
    <property type="match status" value="1"/>
</dbReference>
<feature type="signal peptide" evidence="3">
    <location>
        <begin position="1"/>
        <end position="20"/>
    </location>
</feature>
<evidence type="ECO:0000313" key="6">
    <source>
        <dbReference type="Proteomes" id="UP000187455"/>
    </source>
</evidence>
<dbReference type="GO" id="GO:0016491">
    <property type="term" value="F:oxidoreductase activity"/>
    <property type="evidence" value="ECO:0007669"/>
    <property type="project" value="InterPro"/>
</dbReference>
<name>A0A1R0GZJ6_9FUNG</name>